<evidence type="ECO:0000256" key="2">
    <source>
        <dbReference type="ARBA" id="ARBA00010992"/>
    </source>
</evidence>
<dbReference type="PROSITE" id="PS50850">
    <property type="entry name" value="MFS"/>
    <property type="match status" value="1"/>
</dbReference>
<keyword evidence="4 7" id="KW-0812">Transmembrane</keyword>
<dbReference type="InterPro" id="IPR005829">
    <property type="entry name" value="Sugar_transporter_CS"/>
</dbReference>
<proteinExistence type="inferred from homology"/>
<dbReference type="PANTHER" id="PTHR48020:SF12">
    <property type="entry name" value="PROTON MYO-INOSITOL COTRANSPORTER"/>
    <property type="match status" value="1"/>
</dbReference>
<dbReference type="InterPro" id="IPR050814">
    <property type="entry name" value="Myo-inositol_Transporter"/>
</dbReference>
<dbReference type="PRINTS" id="PR00171">
    <property type="entry name" value="SUGRTRNSPORT"/>
</dbReference>
<name>A0AAU7V6N4_9ACTO</name>
<dbReference type="AlphaFoldDB" id="A0AAU7V6N4"/>
<evidence type="ECO:0000256" key="6">
    <source>
        <dbReference type="ARBA" id="ARBA00023136"/>
    </source>
</evidence>
<keyword evidence="6 7" id="KW-0472">Membrane</keyword>
<dbReference type="RefSeq" id="WP_350257905.1">
    <property type="nucleotide sequence ID" value="NZ_CP138335.1"/>
</dbReference>
<dbReference type="Gene3D" id="1.20.1250.20">
    <property type="entry name" value="MFS general substrate transporter like domains"/>
    <property type="match status" value="1"/>
</dbReference>
<dbReference type="GO" id="GO:0005886">
    <property type="term" value="C:plasma membrane"/>
    <property type="evidence" value="ECO:0007669"/>
    <property type="project" value="UniProtKB-SubCell"/>
</dbReference>
<gene>
    <name evidence="9" type="ORF">SAC06_08645</name>
</gene>
<dbReference type="InterPro" id="IPR005828">
    <property type="entry name" value="MFS_sugar_transport-like"/>
</dbReference>
<evidence type="ECO:0000256" key="4">
    <source>
        <dbReference type="ARBA" id="ARBA00022692"/>
    </source>
</evidence>
<dbReference type="InterPro" id="IPR036259">
    <property type="entry name" value="MFS_trans_sf"/>
</dbReference>
<feature type="transmembrane region" description="Helical" evidence="7">
    <location>
        <begin position="404"/>
        <end position="427"/>
    </location>
</feature>
<keyword evidence="3" id="KW-0813">Transport</keyword>
<evidence type="ECO:0000259" key="8">
    <source>
        <dbReference type="PROSITE" id="PS50850"/>
    </source>
</evidence>
<feature type="transmembrane region" description="Helical" evidence="7">
    <location>
        <begin position="479"/>
        <end position="500"/>
    </location>
</feature>
<comment type="subcellular location">
    <subcellularLocation>
        <location evidence="1">Cell membrane</location>
        <topology evidence="1">Multi-pass membrane protein</topology>
    </subcellularLocation>
</comment>
<dbReference type="GO" id="GO:0022857">
    <property type="term" value="F:transmembrane transporter activity"/>
    <property type="evidence" value="ECO:0007669"/>
    <property type="project" value="InterPro"/>
</dbReference>
<feature type="transmembrane region" description="Helical" evidence="7">
    <location>
        <begin position="250"/>
        <end position="268"/>
    </location>
</feature>
<organism evidence="9">
    <name type="scientific">Scrofimicrobium appendicitidis</name>
    <dbReference type="NCBI Taxonomy" id="3079930"/>
    <lineage>
        <taxon>Bacteria</taxon>
        <taxon>Bacillati</taxon>
        <taxon>Actinomycetota</taxon>
        <taxon>Actinomycetes</taxon>
        <taxon>Actinomycetales</taxon>
        <taxon>Actinomycetaceae</taxon>
        <taxon>Scrofimicrobium</taxon>
    </lineage>
</organism>
<dbReference type="PANTHER" id="PTHR48020">
    <property type="entry name" value="PROTON MYO-INOSITOL COTRANSPORTER"/>
    <property type="match status" value="1"/>
</dbReference>
<evidence type="ECO:0000256" key="1">
    <source>
        <dbReference type="ARBA" id="ARBA00004651"/>
    </source>
</evidence>
<feature type="transmembrane region" description="Helical" evidence="7">
    <location>
        <begin position="166"/>
        <end position="188"/>
    </location>
</feature>
<dbReference type="EMBL" id="CP138335">
    <property type="protein sequence ID" value="XBW07702.1"/>
    <property type="molecule type" value="Genomic_DNA"/>
</dbReference>
<evidence type="ECO:0000256" key="5">
    <source>
        <dbReference type="ARBA" id="ARBA00022989"/>
    </source>
</evidence>
<feature type="transmembrane region" description="Helical" evidence="7">
    <location>
        <begin position="372"/>
        <end position="397"/>
    </location>
</feature>
<dbReference type="SUPFAM" id="SSF103473">
    <property type="entry name" value="MFS general substrate transporter"/>
    <property type="match status" value="1"/>
</dbReference>
<feature type="transmembrane region" description="Helical" evidence="7">
    <location>
        <begin position="109"/>
        <end position="131"/>
    </location>
</feature>
<feature type="transmembrane region" description="Helical" evidence="7">
    <location>
        <begin position="79"/>
        <end position="97"/>
    </location>
</feature>
<dbReference type="Pfam" id="PF00083">
    <property type="entry name" value="Sugar_tr"/>
    <property type="match status" value="2"/>
</dbReference>
<keyword evidence="5 7" id="KW-1133">Transmembrane helix</keyword>
<dbReference type="PROSITE" id="PS00217">
    <property type="entry name" value="SUGAR_TRANSPORT_2"/>
    <property type="match status" value="1"/>
</dbReference>
<protein>
    <submittedName>
        <fullName evidence="9">MFS transporter</fullName>
    </submittedName>
</protein>
<feature type="domain" description="Major facilitator superfamily (MFS) profile" evidence="8">
    <location>
        <begin position="37"/>
        <end position="534"/>
    </location>
</feature>
<evidence type="ECO:0000256" key="7">
    <source>
        <dbReference type="SAM" id="Phobius"/>
    </source>
</evidence>
<dbReference type="KEGG" id="sapp:SAC06_08645"/>
<evidence type="ECO:0000256" key="3">
    <source>
        <dbReference type="ARBA" id="ARBA00022448"/>
    </source>
</evidence>
<reference evidence="9" key="1">
    <citation type="submission" date="2023-11" db="EMBL/GenBank/DDBJ databases">
        <title>Scrofimicrobium hongkongense sp. nov., isolated from a patient with peritonitis.</title>
        <authorList>
            <person name="Lao H.Y."/>
            <person name="Wong A.Y.P."/>
            <person name="Ng T.L."/>
            <person name="Wong R.Y.L."/>
            <person name="Yau M.C.Y."/>
            <person name="Lam J.Y.W."/>
            <person name="Siu G.K.H."/>
        </authorList>
    </citation>
    <scope>NUCLEOTIDE SEQUENCE</scope>
    <source>
        <strain evidence="9">R131</strain>
    </source>
</reference>
<sequence length="551" mass="60228">MSAPTIDGVDVLRSRRQTQKLVDEVKPVGKKRRITFIAFVVTMGSFLFGYDTGVISGALPYMYMPFGAGGLQLTPAEEGAVGATLLLGAAVGALISGHLSDRFGRRRTIIWLAFVFLAGTLGTAFAPTVWVMYPFRVVLGMAVGGASGAVPVYLSETAPKRIRGTIVAIDQVMIVTGQLMAFTFNAIINAYYGGPKLNIEQDPAGLLSPGMQSFDNVRNLSATSIGTMDETQWHTYVEQLVVTGGNGSGWRIMLLIATIPAILLWVGMRMMPESPRWFAARQDYYHAIGSLKRIREEDKDGAIADEIMEMAEANEREKHLKRGTFRDIMRTPWLRKLFFVGAFIAITNQTTGVNTVMYYAPKVLEYAGMGTSAAITAQVANGVMSVIGCVIALWLIGRFRRRQILITCLFGVFLTLGTIAAVFGLTVQPAMDQGIFPPMWAPLVILALMGIFMLVVQAGNGPVVWTMLGEMFPARVRGVANGSAVFILWVANAIVTWTFPPMMASLGGAKTYGIYAAINLVFGFILWKIMPETSNRSLEQIEEEMEARYSK</sequence>
<feature type="transmembrane region" description="Helical" evidence="7">
    <location>
        <begin position="36"/>
        <end position="59"/>
    </location>
</feature>
<evidence type="ECO:0000313" key="9">
    <source>
        <dbReference type="EMBL" id="XBW07702.1"/>
    </source>
</evidence>
<feature type="transmembrane region" description="Helical" evidence="7">
    <location>
        <begin position="137"/>
        <end position="154"/>
    </location>
</feature>
<dbReference type="InterPro" id="IPR020846">
    <property type="entry name" value="MFS_dom"/>
</dbReference>
<dbReference type="InterPro" id="IPR003663">
    <property type="entry name" value="Sugar/inositol_transpt"/>
</dbReference>
<feature type="transmembrane region" description="Helical" evidence="7">
    <location>
        <begin position="512"/>
        <end position="530"/>
    </location>
</feature>
<comment type="similarity">
    <text evidence="2">Belongs to the major facilitator superfamily. Sugar transporter (TC 2.A.1.1) family.</text>
</comment>
<feature type="transmembrane region" description="Helical" evidence="7">
    <location>
        <begin position="439"/>
        <end position="458"/>
    </location>
</feature>
<accession>A0AAU7V6N4</accession>
<feature type="transmembrane region" description="Helical" evidence="7">
    <location>
        <begin position="337"/>
        <end position="360"/>
    </location>
</feature>